<proteinExistence type="predicted"/>
<dbReference type="Proteomes" id="UP000004349">
    <property type="component" value="Unassembled WGS sequence"/>
</dbReference>
<dbReference type="InterPro" id="IPR010877">
    <property type="entry name" value="Phage_Mu_Gp46"/>
</dbReference>
<evidence type="ECO:0000313" key="1">
    <source>
        <dbReference type="EMBL" id="EGU31082.1"/>
    </source>
</evidence>
<accession>F9RTI4</accession>
<sequence>MSAKLTWHTDHSDIELGSSGIKQDDSWLTLVILMLFTDRRALDDDELPGRTKDRRGWPGDTYFPYPIGSRLWLLHREKIVPRVLFDAKDYAQEALEPLVLEGYARSVFVEVSVWNKDWMRFDIRIVKPDDNTMSYAISQLWEAQLHAL</sequence>
<dbReference type="Pfam" id="PF07409">
    <property type="entry name" value="GP46"/>
    <property type="match status" value="1"/>
</dbReference>
<dbReference type="AlphaFoldDB" id="F9RTI4"/>
<reference evidence="1 2" key="1">
    <citation type="journal article" date="2012" name="Int. J. Syst. Evol. Microbiol.">
        <title>Vibrio caribbeanicus sp. nov., isolated from the marine sponge Scleritoderma cyanea.</title>
        <authorList>
            <person name="Hoffmann M."/>
            <person name="Monday S.R."/>
            <person name="Allard M.W."/>
            <person name="Strain E.A."/>
            <person name="Whittaker P."/>
            <person name="Naum M."/>
            <person name="McCarthy P.J."/>
            <person name="Lopez J.V."/>
            <person name="Fischer M."/>
            <person name="Brown E.W."/>
        </authorList>
    </citation>
    <scope>NUCLEOTIDE SEQUENCE [LARGE SCALE GENOMIC DNA]</scope>
    <source>
        <strain evidence="1 2">LMG 19158</strain>
    </source>
</reference>
<comment type="caution">
    <text evidence="1">The sequence shown here is derived from an EMBL/GenBank/DDBJ whole genome shotgun (WGS) entry which is preliminary data.</text>
</comment>
<protein>
    <submittedName>
        <fullName evidence="1">Uncharacterized protein</fullName>
    </submittedName>
</protein>
<evidence type="ECO:0000313" key="2">
    <source>
        <dbReference type="Proteomes" id="UP000004349"/>
    </source>
</evidence>
<dbReference type="eggNOG" id="COG4381">
    <property type="taxonomic scope" value="Bacteria"/>
</dbReference>
<name>F9RTI4_9VIBR</name>
<organism evidence="1 2">
    <name type="scientific">Vibrio scophthalmi LMG 19158</name>
    <dbReference type="NCBI Taxonomy" id="870967"/>
    <lineage>
        <taxon>Bacteria</taxon>
        <taxon>Pseudomonadati</taxon>
        <taxon>Pseudomonadota</taxon>
        <taxon>Gammaproteobacteria</taxon>
        <taxon>Vibrionales</taxon>
        <taxon>Vibrionaceae</taxon>
        <taxon>Vibrio</taxon>
    </lineage>
</organism>
<dbReference type="RefSeq" id="WP_005598719.1">
    <property type="nucleotide sequence ID" value="NZ_AFWE01000208.1"/>
</dbReference>
<dbReference type="EMBL" id="AFWE01000208">
    <property type="protein sequence ID" value="EGU31082.1"/>
    <property type="molecule type" value="Genomic_DNA"/>
</dbReference>
<gene>
    <name evidence="1" type="ORF">VIS19158_06220</name>
</gene>